<reference evidence="4 5" key="1">
    <citation type="submission" date="2021-06" db="EMBL/GenBank/DDBJ databases">
        <authorList>
            <person name="Sun Q."/>
            <person name="Li D."/>
        </authorList>
    </citation>
    <scope>NUCLEOTIDE SEQUENCE [LARGE SCALE GENOMIC DNA]</scope>
    <source>
        <strain evidence="4 5">MSJ-2</strain>
    </source>
</reference>
<dbReference type="EMBL" id="JAHLQN010000001">
    <property type="protein sequence ID" value="MBU5626900.1"/>
    <property type="molecule type" value="Genomic_DNA"/>
</dbReference>
<evidence type="ECO:0000313" key="4">
    <source>
        <dbReference type="EMBL" id="MBU5626900.1"/>
    </source>
</evidence>
<accession>A0ABS6FA12</accession>
<gene>
    <name evidence="4" type="ORF">KQI82_08230</name>
</gene>
<dbReference type="Pfam" id="PF07508">
    <property type="entry name" value="Recombinase"/>
    <property type="match status" value="1"/>
</dbReference>
<dbReference type="InterPro" id="IPR006119">
    <property type="entry name" value="Resolv_N"/>
</dbReference>
<dbReference type="PANTHER" id="PTHR30461:SF23">
    <property type="entry name" value="DNA RECOMBINASE-RELATED"/>
    <property type="match status" value="1"/>
</dbReference>
<feature type="domain" description="Resolvase/invertase-type recombinase catalytic" evidence="2">
    <location>
        <begin position="2"/>
        <end position="152"/>
    </location>
</feature>
<dbReference type="InterPro" id="IPR011109">
    <property type="entry name" value="DNA_bind_recombinase_dom"/>
</dbReference>
<evidence type="ECO:0000259" key="2">
    <source>
        <dbReference type="PROSITE" id="PS51736"/>
    </source>
</evidence>
<evidence type="ECO:0000259" key="3">
    <source>
        <dbReference type="PROSITE" id="PS51737"/>
    </source>
</evidence>
<proteinExistence type="predicted"/>
<feature type="domain" description="Recombinase" evidence="3">
    <location>
        <begin position="160"/>
        <end position="294"/>
    </location>
</feature>
<organism evidence="4 5">
    <name type="scientific">Dysosmobacter acutus</name>
    <dbReference type="NCBI Taxonomy" id="2841504"/>
    <lineage>
        <taxon>Bacteria</taxon>
        <taxon>Bacillati</taxon>
        <taxon>Bacillota</taxon>
        <taxon>Clostridia</taxon>
        <taxon>Eubacteriales</taxon>
        <taxon>Oscillospiraceae</taxon>
        <taxon>Dysosmobacter</taxon>
    </lineage>
</organism>
<dbReference type="Pfam" id="PF13408">
    <property type="entry name" value="Zn_ribbon_recom"/>
    <property type="match status" value="1"/>
</dbReference>
<dbReference type="SMART" id="SM00857">
    <property type="entry name" value="Resolvase"/>
    <property type="match status" value="1"/>
</dbReference>
<dbReference type="PROSITE" id="PS51737">
    <property type="entry name" value="RECOMBINASE_DNA_BIND"/>
    <property type="match status" value="1"/>
</dbReference>
<protein>
    <submittedName>
        <fullName evidence="4">Recombinase family protein</fullName>
    </submittedName>
</protein>
<dbReference type="Proteomes" id="UP000787672">
    <property type="component" value="Unassembled WGS sequence"/>
</dbReference>
<evidence type="ECO:0000256" key="1">
    <source>
        <dbReference type="SAM" id="Coils"/>
    </source>
</evidence>
<keyword evidence="5" id="KW-1185">Reference proteome</keyword>
<dbReference type="Pfam" id="PF00239">
    <property type="entry name" value="Resolvase"/>
    <property type="match status" value="1"/>
</dbReference>
<feature type="coiled-coil region" evidence="1">
    <location>
        <begin position="427"/>
        <end position="454"/>
    </location>
</feature>
<evidence type="ECO:0000313" key="5">
    <source>
        <dbReference type="Proteomes" id="UP000787672"/>
    </source>
</evidence>
<dbReference type="PROSITE" id="PS51736">
    <property type="entry name" value="RECOMBINASES_3"/>
    <property type="match status" value="1"/>
</dbReference>
<comment type="caution">
    <text evidence="4">The sequence shown here is derived from an EMBL/GenBank/DDBJ whole genome shotgun (WGS) entry which is preliminary data.</text>
</comment>
<sequence>MLCAVYARLSKEDEEKKTESESIQNQKSILVRYALERGWEVYQIYCDEDYSGADGLRPDFNRMMEDARQGRFQVILCKSQSRFTRDMELVEKYIHGLFPLWGIRFIAVADNVDTEVRGNKKARQINGLINEWYLEDLSENVRMVLDLKRREGQYIGAAALYGYRKDPHDRNRLLVDPPAAAVVRQIFLWSVEGRGIQEIARLLNRRGTPSPAGYRSEEKLDGLWNKTTVWRILRNEMYTGVMIQGRRKKLSYKSKKLLSVPKDRWYRVEGTHEAIIDRNIFDDVQRGLGLRARSDGRGEAHLLSSLVKCMDCGGTMSRTSSGRKGQAKAYYLRCGRYAAGGGQCTRHSIRLEPLIEGILDRIRQYVRKYAAIERLEVTPHPSICREALEQEKKALALQIERRGQAMRSLYLDKASGILSEAQFLELNQAFQKERSRLEQRLSQMEEEAPAGREDLMERAWELLELKTVPRELVVRLIEQIEIGERDPETGRQEVKVIWRF</sequence>
<dbReference type="InterPro" id="IPR050639">
    <property type="entry name" value="SSR_resolvase"/>
</dbReference>
<keyword evidence="1" id="KW-0175">Coiled coil</keyword>
<dbReference type="InterPro" id="IPR025827">
    <property type="entry name" value="Zn_ribbon_recom_dom"/>
</dbReference>
<dbReference type="PANTHER" id="PTHR30461">
    <property type="entry name" value="DNA-INVERTASE FROM LAMBDOID PROPHAGE"/>
    <property type="match status" value="1"/>
</dbReference>
<name>A0ABS6FA12_9FIRM</name>